<dbReference type="SUPFAM" id="SSF63380">
    <property type="entry name" value="Riboflavin synthase domain-like"/>
    <property type="match status" value="2"/>
</dbReference>
<dbReference type="PIRSF" id="PIRSF000498">
    <property type="entry name" value="Riboflavin_syn_A"/>
    <property type="match status" value="1"/>
</dbReference>
<dbReference type="EMBL" id="BAAALG010000004">
    <property type="protein sequence ID" value="GAA1097091.1"/>
    <property type="molecule type" value="Genomic_DNA"/>
</dbReference>
<comment type="pathway">
    <text evidence="3">Cofactor biosynthesis; riboflavin biosynthesis; riboflavin from 2-hydroxy-3-oxobutyl phosphate and 5-amino-6-(D-ribitylamino)uracil: step 2/2.</text>
</comment>
<evidence type="ECO:0000256" key="9">
    <source>
        <dbReference type="NCBIfam" id="TIGR00187"/>
    </source>
</evidence>
<keyword evidence="13" id="KW-1185">Reference proteome</keyword>
<evidence type="ECO:0000256" key="8">
    <source>
        <dbReference type="ARBA" id="ARBA00022737"/>
    </source>
</evidence>
<evidence type="ECO:0000256" key="4">
    <source>
        <dbReference type="ARBA" id="ARBA00012827"/>
    </source>
</evidence>
<protein>
    <recommendedName>
        <fullName evidence="5 9">Riboflavin synthase</fullName>
        <ecNumber evidence="4 9">2.5.1.9</ecNumber>
    </recommendedName>
</protein>
<feature type="repeat" description="Lumazine-binding" evidence="10">
    <location>
        <begin position="1"/>
        <end position="96"/>
    </location>
</feature>
<feature type="repeat" description="Lumazine-binding" evidence="10">
    <location>
        <begin position="97"/>
        <end position="193"/>
    </location>
</feature>
<name>A0ABN1TR75_9ACTN</name>
<dbReference type="RefSeq" id="WP_343992445.1">
    <property type="nucleotide sequence ID" value="NZ_BAAALG010000004.1"/>
</dbReference>
<dbReference type="NCBIfam" id="NF006767">
    <property type="entry name" value="PRK09289.1"/>
    <property type="match status" value="1"/>
</dbReference>
<dbReference type="Gene3D" id="2.40.30.20">
    <property type="match status" value="2"/>
</dbReference>
<proteinExistence type="predicted"/>
<evidence type="ECO:0000313" key="12">
    <source>
        <dbReference type="EMBL" id="GAA1097091.1"/>
    </source>
</evidence>
<dbReference type="PANTHER" id="PTHR21098:SF12">
    <property type="entry name" value="RIBOFLAVIN SYNTHASE"/>
    <property type="match status" value="1"/>
</dbReference>
<evidence type="ECO:0000256" key="7">
    <source>
        <dbReference type="ARBA" id="ARBA00022679"/>
    </source>
</evidence>
<evidence type="ECO:0000256" key="1">
    <source>
        <dbReference type="ARBA" id="ARBA00000968"/>
    </source>
</evidence>
<feature type="domain" description="Lumazine-binding" evidence="11">
    <location>
        <begin position="97"/>
        <end position="193"/>
    </location>
</feature>
<organism evidence="12 13">
    <name type="scientific">Nocardioides dubius</name>
    <dbReference type="NCBI Taxonomy" id="317019"/>
    <lineage>
        <taxon>Bacteria</taxon>
        <taxon>Bacillati</taxon>
        <taxon>Actinomycetota</taxon>
        <taxon>Actinomycetes</taxon>
        <taxon>Propionibacteriales</taxon>
        <taxon>Nocardioidaceae</taxon>
        <taxon>Nocardioides</taxon>
    </lineage>
</organism>
<evidence type="ECO:0000256" key="10">
    <source>
        <dbReference type="PROSITE-ProRule" id="PRU00524"/>
    </source>
</evidence>
<dbReference type="EC" id="2.5.1.9" evidence="4 9"/>
<evidence type="ECO:0000256" key="6">
    <source>
        <dbReference type="ARBA" id="ARBA00022619"/>
    </source>
</evidence>
<comment type="function">
    <text evidence="2">Catalyzes the dismutation of two molecules of 6,7-dimethyl-8-ribityllumazine, resulting in the formation of riboflavin and 5-amino-6-(D-ribitylamino)uracil.</text>
</comment>
<sequence>MFTGIVEELGTVAAIAPQGDAMRLSIRTERLLEDVHLGDSIAVNGCCLTVAEFAGDVWTADVMQETLDKTSLAGVAPGDRVNLERAMRADKRLGGHIVQGHVDGVGTIVRRSPSEHWEVVEVAIPPHLARYLVDKGSITIDGTSLTVVEAGPESFTVSLIPETLARTTLGFRKPGERVNLEVDVIAKYVEKMVAPHRAVQEEQK</sequence>
<dbReference type="CDD" id="cd00402">
    <property type="entry name" value="Riboflavin_synthase_like"/>
    <property type="match status" value="1"/>
</dbReference>
<dbReference type="InterPro" id="IPR026017">
    <property type="entry name" value="Lumazine-bd_dom"/>
</dbReference>
<keyword evidence="8" id="KW-0677">Repeat</keyword>
<keyword evidence="7" id="KW-0808">Transferase</keyword>
<gene>
    <name evidence="12" type="ORF">GCM10009668_12420</name>
</gene>
<dbReference type="PANTHER" id="PTHR21098">
    <property type="entry name" value="RIBOFLAVIN SYNTHASE ALPHA CHAIN"/>
    <property type="match status" value="1"/>
</dbReference>
<dbReference type="InterPro" id="IPR023366">
    <property type="entry name" value="ATP_synth_asu-like_sf"/>
</dbReference>
<evidence type="ECO:0000256" key="5">
    <source>
        <dbReference type="ARBA" id="ARBA00013950"/>
    </source>
</evidence>
<comment type="caution">
    <text evidence="12">The sequence shown here is derived from an EMBL/GenBank/DDBJ whole genome shotgun (WGS) entry which is preliminary data.</text>
</comment>
<accession>A0ABN1TR75</accession>
<evidence type="ECO:0000256" key="2">
    <source>
        <dbReference type="ARBA" id="ARBA00002803"/>
    </source>
</evidence>
<reference evidence="12 13" key="1">
    <citation type="journal article" date="2019" name="Int. J. Syst. Evol. Microbiol.">
        <title>The Global Catalogue of Microorganisms (GCM) 10K type strain sequencing project: providing services to taxonomists for standard genome sequencing and annotation.</title>
        <authorList>
            <consortium name="The Broad Institute Genomics Platform"/>
            <consortium name="The Broad Institute Genome Sequencing Center for Infectious Disease"/>
            <person name="Wu L."/>
            <person name="Ma J."/>
        </authorList>
    </citation>
    <scope>NUCLEOTIDE SEQUENCE [LARGE SCALE GENOMIC DNA]</scope>
    <source>
        <strain evidence="12 13">JCM 13008</strain>
    </source>
</reference>
<evidence type="ECO:0000256" key="3">
    <source>
        <dbReference type="ARBA" id="ARBA00004887"/>
    </source>
</evidence>
<evidence type="ECO:0000259" key="11">
    <source>
        <dbReference type="PROSITE" id="PS51177"/>
    </source>
</evidence>
<comment type="catalytic activity">
    <reaction evidence="1">
        <text>2 6,7-dimethyl-8-(1-D-ribityl)lumazine + H(+) = 5-amino-6-(D-ribitylamino)uracil + riboflavin</text>
        <dbReference type="Rhea" id="RHEA:20772"/>
        <dbReference type="ChEBI" id="CHEBI:15378"/>
        <dbReference type="ChEBI" id="CHEBI:15934"/>
        <dbReference type="ChEBI" id="CHEBI:57986"/>
        <dbReference type="ChEBI" id="CHEBI:58201"/>
        <dbReference type="EC" id="2.5.1.9"/>
    </reaction>
</comment>
<dbReference type="InterPro" id="IPR017938">
    <property type="entry name" value="Riboflavin_synthase-like_b-brl"/>
</dbReference>
<feature type="domain" description="Lumazine-binding" evidence="11">
    <location>
        <begin position="1"/>
        <end position="96"/>
    </location>
</feature>
<dbReference type="InterPro" id="IPR001783">
    <property type="entry name" value="Lumazine-bd"/>
</dbReference>
<keyword evidence="6" id="KW-0686">Riboflavin biosynthesis</keyword>
<evidence type="ECO:0000313" key="13">
    <source>
        <dbReference type="Proteomes" id="UP001501581"/>
    </source>
</evidence>
<dbReference type="Proteomes" id="UP001501581">
    <property type="component" value="Unassembled WGS sequence"/>
</dbReference>
<dbReference type="NCBIfam" id="NF009566">
    <property type="entry name" value="PRK13020.1"/>
    <property type="match status" value="1"/>
</dbReference>
<dbReference type="Pfam" id="PF00677">
    <property type="entry name" value="Lum_binding"/>
    <property type="match status" value="2"/>
</dbReference>
<dbReference type="PROSITE" id="PS51177">
    <property type="entry name" value="LUMAZINE_BIND"/>
    <property type="match status" value="2"/>
</dbReference>
<dbReference type="NCBIfam" id="TIGR00187">
    <property type="entry name" value="ribE"/>
    <property type="match status" value="1"/>
</dbReference>